<protein>
    <recommendedName>
        <fullName evidence="1">DUF6589 domain-containing protein</fullName>
    </recommendedName>
</protein>
<dbReference type="AlphaFoldDB" id="A0A2N5VFV0"/>
<evidence type="ECO:0000259" key="1">
    <source>
        <dbReference type="Pfam" id="PF20231"/>
    </source>
</evidence>
<evidence type="ECO:0000313" key="2">
    <source>
        <dbReference type="EMBL" id="PLW48878.1"/>
    </source>
</evidence>
<dbReference type="Proteomes" id="UP000235392">
    <property type="component" value="Unassembled WGS sequence"/>
</dbReference>
<dbReference type="EMBL" id="PGCI01000020">
    <property type="protein sequence ID" value="PLW48878.1"/>
    <property type="molecule type" value="Genomic_DNA"/>
</dbReference>
<dbReference type="InterPro" id="IPR046496">
    <property type="entry name" value="DUF6589"/>
</dbReference>
<gene>
    <name evidence="2" type="ORF">PCASD_02793</name>
</gene>
<reference evidence="2 3" key="1">
    <citation type="submission" date="2017-11" db="EMBL/GenBank/DDBJ databases">
        <title>De novo assembly and phasing of dikaryotic genomes from two isolates of Puccinia coronata f. sp. avenae, the causal agent of oat crown rust.</title>
        <authorList>
            <person name="Miller M.E."/>
            <person name="Zhang Y."/>
            <person name="Omidvar V."/>
            <person name="Sperschneider J."/>
            <person name="Schwessinger B."/>
            <person name="Raley C."/>
            <person name="Palmer J.M."/>
            <person name="Garnica D."/>
            <person name="Upadhyaya N."/>
            <person name="Rathjen J."/>
            <person name="Taylor J.M."/>
            <person name="Park R.F."/>
            <person name="Dodds P.N."/>
            <person name="Hirsch C.D."/>
            <person name="Kianian S.F."/>
            <person name="Figueroa M."/>
        </authorList>
    </citation>
    <scope>NUCLEOTIDE SEQUENCE [LARGE SCALE GENOMIC DNA]</scope>
    <source>
        <strain evidence="2">12SD80</strain>
    </source>
</reference>
<comment type="caution">
    <text evidence="2">The sequence shown here is derived from an EMBL/GenBank/DDBJ whole genome shotgun (WGS) entry which is preliminary data.</text>
</comment>
<dbReference type="Pfam" id="PF20231">
    <property type="entry name" value="DUF6589"/>
    <property type="match status" value="1"/>
</dbReference>
<sequence>MFHGTWGYIHTIQKELFEHFDPDDFSFQRYKEAIQQSEHLDVTPLMFIPTFEENLHCSHVIKSQLTQALLGYLVSATDTKTDLPLDPPPINPIMPQKPDIQMLKLMIASNNSAEGIGQFLNDIIRQTDLTPERFFSKLQIMEGDLGTLLNLESLQLQRRPSGHVESSLGNTFMLLGASHTLWNFAQAYLLMHHGDPSDREDLGAWSPLEALGLPSDQPLGKKDFTQMLTNIQKVHEVTLIHCLL</sequence>
<proteinExistence type="predicted"/>
<organism evidence="2 3">
    <name type="scientific">Puccinia coronata f. sp. avenae</name>
    <dbReference type="NCBI Taxonomy" id="200324"/>
    <lineage>
        <taxon>Eukaryota</taxon>
        <taxon>Fungi</taxon>
        <taxon>Dikarya</taxon>
        <taxon>Basidiomycota</taxon>
        <taxon>Pucciniomycotina</taxon>
        <taxon>Pucciniomycetes</taxon>
        <taxon>Pucciniales</taxon>
        <taxon>Pucciniaceae</taxon>
        <taxon>Puccinia</taxon>
    </lineage>
</organism>
<evidence type="ECO:0000313" key="3">
    <source>
        <dbReference type="Proteomes" id="UP000235392"/>
    </source>
</evidence>
<accession>A0A2N5VFV0</accession>
<name>A0A2N5VFV0_9BASI</name>
<feature type="domain" description="DUF6589" evidence="1">
    <location>
        <begin position="44"/>
        <end position="243"/>
    </location>
</feature>